<sequence>MKKIILSIAVLGLLSGCYKDKGSYDYHLDNMNEIKKISFVPAAVLTIDGNTVELQQPLSQDQTNGHVEVQLEQTLSDNFDNLEFSWYVSHKEGKKTIKDTIRTCGYLDVPLAIGKETKYNVLLEIKDNTTSLSKFEKVTIHTRPIFKNSLFVLHGQTGQAQLGNVETVGSETKVRTDAYAVTHPDAKENPFKNAAGLIYGAYLTNNVTPTTRLSALFNDGKSQVYNPYGLENVLWANYTLPINNKDMRPFTYRSYFAAGDSGSENDYRCVLSTDGRFYWSRHMIAFKVPGEISNNPNHLTDYFVTAGTMTPNYIVLWDQKNNRFICVSTQEDYYNYYNEERAGNPNFKLFNPVLDTHTDFTTLESQGISPKDKEALYAYIQYKNNYRNSKPSFIFKDKNADNYYLYELTPLSNDKDSRTSQSKMFRDNGKGDNNEGEPMFSITGKKLKNFKPNKGVYTILYSTEYISNYLFYAEGGNLFRYNTANEEKSLLYQAPEGWTIHILKLRTADTSNFMGEDDDNLRQYISIGMNKGNEGAVTEVKLTTSGDIDERFKSEVYTQDKEGNKFGNIMDLLFAHEYMYHVKEYK</sequence>
<protein>
    <recommendedName>
        <fullName evidence="3">Lipoprotein</fullName>
    </recommendedName>
</protein>
<reference evidence="2" key="1">
    <citation type="journal article" date="2012" name="PLoS ONE">
        <title>Gene sets for utilization of primary and secondary nutrition supplies in the distal gut of endangered iberian lynx.</title>
        <authorList>
            <person name="Alcaide M."/>
            <person name="Messina E."/>
            <person name="Richter M."/>
            <person name="Bargiela R."/>
            <person name="Peplies J."/>
            <person name="Huws S.A."/>
            <person name="Newbold C.J."/>
            <person name="Golyshin P.N."/>
            <person name="Simon M.A."/>
            <person name="Lopez G."/>
            <person name="Yakimov M.M."/>
            <person name="Ferrer M."/>
        </authorList>
    </citation>
    <scope>NUCLEOTIDE SEQUENCE</scope>
</reference>
<dbReference type="Pfam" id="PF16407">
    <property type="entry name" value="PKD_2"/>
    <property type="match status" value="1"/>
</dbReference>
<proteinExistence type="predicted"/>
<dbReference type="InterPro" id="IPR032183">
    <property type="entry name" value="PKD-like"/>
</dbReference>
<name>J9DD27_9ZZZZ</name>
<evidence type="ECO:0008006" key="3">
    <source>
        <dbReference type="Google" id="ProtNLM"/>
    </source>
</evidence>
<dbReference type="EMBL" id="AMCI01000010">
    <property type="protein sequence ID" value="EJX10891.1"/>
    <property type="molecule type" value="Genomic_DNA"/>
</dbReference>
<evidence type="ECO:0000256" key="1">
    <source>
        <dbReference type="SAM" id="MobiDB-lite"/>
    </source>
</evidence>
<dbReference type="AlphaFoldDB" id="J9DD27"/>
<comment type="caution">
    <text evidence="2">The sequence shown here is derived from an EMBL/GenBank/DDBJ whole genome shotgun (WGS) entry which is preliminary data.</text>
</comment>
<gene>
    <name evidence="2" type="ORF">EVA_00396</name>
</gene>
<organism evidence="2">
    <name type="scientific">gut metagenome</name>
    <dbReference type="NCBI Taxonomy" id="749906"/>
    <lineage>
        <taxon>unclassified sequences</taxon>
        <taxon>metagenomes</taxon>
        <taxon>organismal metagenomes</taxon>
    </lineage>
</organism>
<feature type="compositionally biased region" description="Basic and acidic residues" evidence="1">
    <location>
        <begin position="414"/>
        <end position="433"/>
    </location>
</feature>
<dbReference type="PROSITE" id="PS51257">
    <property type="entry name" value="PROKAR_LIPOPROTEIN"/>
    <property type="match status" value="1"/>
</dbReference>
<evidence type="ECO:0000313" key="2">
    <source>
        <dbReference type="EMBL" id="EJX10891.1"/>
    </source>
</evidence>
<feature type="region of interest" description="Disordered" evidence="1">
    <location>
        <begin position="414"/>
        <end position="436"/>
    </location>
</feature>
<accession>J9DD27</accession>